<organism evidence="1 2">
    <name type="scientific">Avena sativa</name>
    <name type="common">Oat</name>
    <dbReference type="NCBI Taxonomy" id="4498"/>
    <lineage>
        <taxon>Eukaryota</taxon>
        <taxon>Viridiplantae</taxon>
        <taxon>Streptophyta</taxon>
        <taxon>Embryophyta</taxon>
        <taxon>Tracheophyta</taxon>
        <taxon>Spermatophyta</taxon>
        <taxon>Magnoliopsida</taxon>
        <taxon>Liliopsida</taxon>
        <taxon>Poales</taxon>
        <taxon>Poaceae</taxon>
        <taxon>BOP clade</taxon>
        <taxon>Pooideae</taxon>
        <taxon>Poodae</taxon>
        <taxon>Poeae</taxon>
        <taxon>Poeae Chloroplast Group 1 (Aveneae type)</taxon>
        <taxon>Aveninae</taxon>
        <taxon>Avena</taxon>
    </lineage>
</organism>
<dbReference type="EnsemblPlants" id="AVESA.00010b.r2.5CG0869310.1">
    <property type="protein sequence ID" value="AVESA.00010b.r2.5CG0869310.1.CDS"/>
    <property type="gene ID" value="AVESA.00010b.r2.5CG0869310"/>
</dbReference>
<protein>
    <submittedName>
        <fullName evidence="1">Uncharacterized protein</fullName>
    </submittedName>
</protein>
<evidence type="ECO:0000313" key="2">
    <source>
        <dbReference type="Proteomes" id="UP001732700"/>
    </source>
</evidence>
<accession>A0ACD5XXI9</accession>
<name>A0ACD5XXI9_AVESA</name>
<proteinExistence type="predicted"/>
<reference evidence="1" key="1">
    <citation type="submission" date="2021-05" db="EMBL/GenBank/DDBJ databases">
        <authorList>
            <person name="Scholz U."/>
            <person name="Mascher M."/>
            <person name="Fiebig A."/>
        </authorList>
    </citation>
    <scope>NUCLEOTIDE SEQUENCE [LARGE SCALE GENOMIC DNA]</scope>
</reference>
<evidence type="ECO:0000313" key="1">
    <source>
        <dbReference type="EnsemblPlants" id="AVESA.00010b.r2.5CG0869310.1.CDS"/>
    </source>
</evidence>
<dbReference type="Proteomes" id="UP001732700">
    <property type="component" value="Chromosome 5C"/>
</dbReference>
<keyword evidence="2" id="KW-1185">Reference proteome</keyword>
<sequence length="221" mass="25274">MDGTFSMSGYQLEHTKIMEMEEAVPMVEINKMEVSQNCIANNKPIAAPHPGRYWTTEEHRQFLRGLRAYGRGDWKNISGFFVTTKTAIQVSSHAQKYFKRLEKRIFFGKAGRQRYSINDVGLHGDDPWTLEKNSGPLQALAFIDVNNDPSFESQDPTRSDIMNDQDQFLSPIQQASQHTIWGEQHMIGSDATLMEGTCDFVYACQQEPTYLSHGLCMNMMY</sequence>
<reference evidence="1" key="2">
    <citation type="submission" date="2025-09" db="UniProtKB">
        <authorList>
            <consortium name="EnsemblPlants"/>
        </authorList>
    </citation>
    <scope>IDENTIFICATION</scope>
</reference>